<dbReference type="SUPFAM" id="SSF64182">
    <property type="entry name" value="DHH phosphoesterases"/>
    <property type="match status" value="1"/>
</dbReference>
<accession>A0ABD5CHD5</accession>
<protein>
    <recommendedName>
        <fullName evidence="3">Acetyltransferase</fullName>
    </recommendedName>
</protein>
<comment type="caution">
    <text evidence="1">The sequence shown here is derived from an EMBL/GenBank/DDBJ whole genome shotgun (WGS) entry which is preliminary data.</text>
</comment>
<dbReference type="EMBL" id="JAVIZN010000002">
    <property type="protein sequence ID" value="MDR6203940.1"/>
    <property type="molecule type" value="Genomic_DNA"/>
</dbReference>
<evidence type="ECO:0008006" key="3">
    <source>
        <dbReference type="Google" id="ProtNLM"/>
    </source>
</evidence>
<proteinExistence type="predicted"/>
<dbReference type="Proteomes" id="UP001245184">
    <property type="component" value="Unassembled WGS sequence"/>
</dbReference>
<evidence type="ECO:0000313" key="1">
    <source>
        <dbReference type="EMBL" id="MDR6203940.1"/>
    </source>
</evidence>
<sequence>MRHFDVFNGDADGICALHQLRLAKPLRSSLVTGVKRDVQLLARVPVRSGISATVLDISLDVNRAALLALLAHGVEVEYFDHHYCGQIPEHPNLKAHIDAAPEICTSMLVDRHVRGEHRLWAIAGAYGDNLARAARTLAESRALTFEQGERLRELGELLNYNAYGDTEADLVIRPARLYELLRPYTDPFDFIVHEPIVRVLCDARRRDMELALKLAPQTDVASGAVYVLPDEPWARRVRGAFGNFLAASFPDRAHAVLSQRAQRDYTVSVRAPLANPYGAVDLCRRFLSGGGRAAAAGIGRLPRDRLTDFTLAFKEAFVINTPSPTASTGTLPPSVQ</sequence>
<reference evidence="1 2" key="1">
    <citation type="submission" date="2023-08" db="EMBL/GenBank/DDBJ databases">
        <title>Genome sequencing of plant associated microbes to promote plant fitness in Sorghum bicolor and Oryza sativa.</title>
        <authorList>
            <person name="Coleman-Derr D."/>
        </authorList>
    </citation>
    <scope>NUCLEOTIDE SEQUENCE [LARGE SCALE GENOMIC DNA]</scope>
    <source>
        <strain evidence="1 2">SLBN-33</strain>
    </source>
</reference>
<dbReference type="RefSeq" id="WP_310031591.1">
    <property type="nucleotide sequence ID" value="NZ_JAVIZN010000002.1"/>
</dbReference>
<dbReference type="AlphaFoldDB" id="A0ABD5CHD5"/>
<organism evidence="1 2">
    <name type="scientific">Paraburkholderia graminis</name>
    <dbReference type="NCBI Taxonomy" id="60548"/>
    <lineage>
        <taxon>Bacteria</taxon>
        <taxon>Pseudomonadati</taxon>
        <taxon>Pseudomonadota</taxon>
        <taxon>Betaproteobacteria</taxon>
        <taxon>Burkholderiales</taxon>
        <taxon>Burkholderiaceae</taxon>
        <taxon>Paraburkholderia</taxon>
    </lineage>
</organism>
<dbReference type="InterPro" id="IPR038763">
    <property type="entry name" value="DHH_sf"/>
</dbReference>
<evidence type="ECO:0000313" key="2">
    <source>
        <dbReference type="Proteomes" id="UP001245184"/>
    </source>
</evidence>
<name>A0ABD5CHD5_9BURK</name>
<gene>
    <name evidence="1" type="ORF">QF025_002660</name>
</gene>